<comment type="caution">
    <text evidence="2">The sequence shown here is derived from an EMBL/GenBank/DDBJ whole genome shotgun (WGS) entry which is preliminary data.</text>
</comment>
<protein>
    <submittedName>
        <fullName evidence="2">Uncharacterized protein</fullName>
    </submittedName>
</protein>
<feature type="compositionally biased region" description="Low complexity" evidence="1">
    <location>
        <begin position="246"/>
        <end position="260"/>
    </location>
</feature>
<reference evidence="2 3" key="1">
    <citation type="submission" date="2013-11" db="EMBL/GenBank/DDBJ databases">
        <title>The Genome Sequence of Phytophthora parasitica P10297.</title>
        <authorList>
            <consortium name="The Broad Institute Genomics Platform"/>
            <person name="Russ C."/>
            <person name="Tyler B."/>
            <person name="Panabieres F."/>
            <person name="Shan W."/>
            <person name="Tripathy S."/>
            <person name="Grunwald N."/>
            <person name="Machado M."/>
            <person name="Johnson C.S."/>
            <person name="Walker B."/>
            <person name="Young S.K."/>
            <person name="Zeng Q."/>
            <person name="Gargeya S."/>
            <person name="Fitzgerald M."/>
            <person name="Haas B."/>
            <person name="Abouelleil A."/>
            <person name="Allen A.W."/>
            <person name="Alvarado L."/>
            <person name="Arachchi H.M."/>
            <person name="Berlin A.M."/>
            <person name="Chapman S.B."/>
            <person name="Gainer-Dewar J."/>
            <person name="Goldberg J."/>
            <person name="Griggs A."/>
            <person name="Gujja S."/>
            <person name="Hansen M."/>
            <person name="Howarth C."/>
            <person name="Imamovic A."/>
            <person name="Ireland A."/>
            <person name="Larimer J."/>
            <person name="McCowan C."/>
            <person name="Murphy C."/>
            <person name="Pearson M."/>
            <person name="Poon T.W."/>
            <person name="Priest M."/>
            <person name="Roberts A."/>
            <person name="Saif S."/>
            <person name="Shea T."/>
            <person name="Sisk P."/>
            <person name="Sykes S."/>
            <person name="Wortman J."/>
            <person name="Nusbaum C."/>
            <person name="Birren B."/>
        </authorList>
    </citation>
    <scope>NUCLEOTIDE SEQUENCE [LARGE SCALE GENOMIC DNA]</scope>
    <source>
        <strain evidence="2 3">P10297</strain>
    </source>
</reference>
<accession>W2ZB93</accession>
<proteinExistence type="predicted"/>
<evidence type="ECO:0000313" key="2">
    <source>
        <dbReference type="EMBL" id="ETP44221.1"/>
    </source>
</evidence>
<sequence length="292" mass="30674">MSKEMASATPLRPVPVIDAGGALGCAGRLADTAVSEAGVEIMTSCAEPDDFDKVPVVVFFSRASALLESAAGLTRLGLRDAAQRHFAVFFAQRCARDRPGETAAGEVCCSGSSITNISVGVAAPDGVGSSTRVSVRRRDDADGATVLGMLMVDVDVRAALATGPSLAALDGGLVGRSRPLCLTRTDEAPAGLVLGLAFERRKRVARRRGLLRLFMDRANSTSLGIMGKTTKSSKKQTKSTKKPAHTSRSSTTPTTASQQRATWAVLEEIDLLDTYCEARKDASLTTDKGLKT</sequence>
<organism evidence="2 3">
    <name type="scientific">Phytophthora nicotianae P10297</name>
    <dbReference type="NCBI Taxonomy" id="1317064"/>
    <lineage>
        <taxon>Eukaryota</taxon>
        <taxon>Sar</taxon>
        <taxon>Stramenopiles</taxon>
        <taxon>Oomycota</taxon>
        <taxon>Peronosporomycetes</taxon>
        <taxon>Peronosporales</taxon>
        <taxon>Peronosporaceae</taxon>
        <taxon>Phytophthora</taxon>
    </lineage>
</organism>
<dbReference type="AlphaFoldDB" id="W2ZB93"/>
<feature type="compositionally biased region" description="Basic residues" evidence="1">
    <location>
        <begin position="231"/>
        <end position="245"/>
    </location>
</feature>
<dbReference type="Proteomes" id="UP000018948">
    <property type="component" value="Unassembled WGS sequence"/>
</dbReference>
<evidence type="ECO:0000256" key="1">
    <source>
        <dbReference type="SAM" id="MobiDB-lite"/>
    </source>
</evidence>
<name>W2ZB93_PHYNI</name>
<dbReference type="EMBL" id="ANIY01001935">
    <property type="protein sequence ID" value="ETP44221.1"/>
    <property type="molecule type" value="Genomic_DNA"/>
</dbReference>
<gene>
    <name evidence="2" type="ORF">F442_09170</name>
</gene>
<feature type="region of interest" description="Disordered" evidence="1">
    <location>
        <begin position="224"/>
        <end position="260"/>
    </location>
</feature>
<evidence type="ECO:0000313" key="3">
    <source>
        <dbReference type="Proteomes" id="UP000018948"/>
    </source>
</evidence>